<dbReference type="AlphaFoldDB" id="A0A9D1R128"/>
<accession>A0A9D1R128</accession>
<comment type="caution">
    <text evidence="1">The sequence shown here is derived from an EMBL/GenBank/DDBJ whole genome shotgun (WGS) entry which is preliminary data.</text>
</comment>
<proteinExistence type="predicted"/>
<protein>
    <submittedName>
        <fullName evidence="1">Uncharacterized protein</fullName>
    </submittedName>
</protein>
<organism evidence="1 2">
    <name type="scientific">Candidatus Bilophila faecipullorum</name>
    <dbReference type="NCBI Taxonomy" id="2838482"/>
    <lineage>
        <taxon>Bacteria</taxon>
        <taxon>Pseudomonadati</taxon>
        <taxon>Thermodesulfobacteriota</taxon>
        <taxon>Desulfovibrionia</taxon>
        <taxon>Desulfovibrionales</taxon>
        <taxon>Desulfovibrionaceae</taxon>
        <taxon>Bilophila</taxon>
    </lineage>
</organism>
<reference evidence="1" key="2">
    <citation type="submission" date="2021-04" db="EMBL/GenBank/DDBJ databases">
        <authorList>
            <person name="Gilroy R."/>
        </authorList>
    </citation>
    <scope>NUCLEOTIDE SEQUENCE</scope>
    <source>
        <strain evidence="1">ChiSxjej5B17-1746</strain>
    </source>
</reference>
<name>A0A9D1R128_9BACT</name>
<gene>
    <name evidence="1" type="ORF">H9874_03415</name>
</gene>
<evidence type="ECO:0000313" key="2">
    <source>
        <dbReference type="Proteomes" id="UP000824264"/>
    </source>
</evidence>
<sequence length="82" mass="9340">MLNVKEISTKPFEDAEQVFETDHPELRYAVVSQRAVGFYESVDDYDDNAALWVAWFEGDKPADLVAFIRDEVARAEEAVGEQ</sequence>
<reference evidence="1" key="1">
    <citation type="journal article" date="2021" name="PeerJ">
        <title>Extensive microbial diversity within the chicken gut microbiome revealed by metagenomics and culture.</title>
        <authorList>
            <person name="Gilroy R."/>
            <person name="Ravi A."/>
            <person name="Getino M."/>
            <person name="Pursley I."/>
            <person name="Horton D.L."/>
            <person name="Alikhan N.F."/>
            <person name="Baker D."/>
            <person name="Gharbi K."/>
            <person name="Hall N."/>
            <person name="Watson M."/>
            <person name="Adriaenssens E.M."/>
            <person name="Foster-Nyarko E."/>
            <person name="Jarju S."/>
            <person name="Secka A."/>
            <person name="Antonio M."/>
            <person name="Oren A."/>
            <person name="Chaudhuri R.R."/>
            <person name="La Ragione R."/>
            <person name="Hildebrand F."/>
            <person name="Pallen M.J."/>
        </authorList>
    </citation>
    <scope>NUCLEOTIDE SEQUENCE</scope>
    <source>
        <strain evidence="1">ChiSxjej5B17-1746</strain>
    </source>
</reference>
<evidence type="ECO:0000313" key="1">
    <source>
        <dbReference type="EMBL" id="HIW78176.1"/>
    </source>
</evidence>
<dbReference type="EMBL" id="DXGI01000121">
    <property type="protein sequence ID" value="HIW78176.1"/>
    <property type="molecule type" value="Genomic_DNA"/>
</dbReference>
<dbReference type="Proteomes" id="UP000824264">
    <property type="component" value="Unassembled WGS sequence"/>
</dbReference>